<keyword evidence="2" id="KW-1185">Reference proteome</keyword>
<accession>A0A1H3M7J4</accession>
<evidence type="ECO:0000313" key="2">
    <source>
        <dbReference type="Proteomes" id="UP000198921"/>
    </source>
</evidence>
<dbReference type="EMBL" id="FNOT01000010">
    <property type="protein sequence ID" value="SDY72692.1"/>
    <property type="molecule type" value="Genomic_DNA"/>
</dbReference>
<protein>
    <submittedName>
        <fullName evidence="1">Uncharacterized protein</fullName>
    </submittedName>
</protein>
<evidence type="ECO:0000313" key="1">
    <source>
        <dbReference type="EMBL" id="SDY72692.1"/>
    </source>
</evidence>
<name>A0A1H3M7J4_9ACTN</name>
<dbReference type="Proteomes" id="UP000198921">
    <property type="component" value="Unassembled WGS sequence"/>
</dbReference>
<dbReference type="RefSeq" id="WP_091159173.1">
    <property type="nucleotide sequence ID" value="NZ_FNOT01000010.1"/>
</dbReference>
<dbReference type="OrthoDB" id="5194933at2"/>
<organism evidence="1 2">
    <name type="scientific">Geodermatophilus africanus</name>
    <dbReference type="NCBI Taxonomy" id="1137993"/>
    <lineage>
        <taxon>Bacteria</taxon>
        <taxon>Bacillati</taxon>
        <taxon>Actinomycetota</taxon>
        <taxon>Actinomycetes</taxon>
        <taxon>Geodermatophilales</taxon>
        <taxon>Geodermatophilaceae</taxon>
        <taxon>Geodermatophilus</taxon>
    </lineage>
</organism>
<dbReference type="STRING" id="1137993.SAMN05660209_03588"/>
<reference evidence="2" key="1">
    <citation type="submission" date="2016-10" db="EMBL/GenBank/DDBJ databases">
        <authorList>
            <person name="Varghese N."/>
            <person name="Submissions S."/>
        </authorList>
    </citation>
    <scope>NUCLEOTIDE SEQUENCE [LARGE SCALE GENOMIC DNA]</scope>
    <source>
        <strain evidence="2">DSM 45422</strain>
    </source>
</reference>
<proteinExistence type="predicted"/>
<gene>
    <name evidence="1" type="ORF">SAMN05660209_03588</name>
</gene>
<sequence length="111" mass="12301">MPHITTCSRCPRAVQDEIPDDWEVIEDEDGQPHEVCPDCVTPAERQAFDEDAMDMVVEMTNPKEEWLTFIAERQGLQLGKSPQPDPAAVDYGTYGISHVQTNGLVAGDRTG</sequence>
<dbReference type="AlphaFoldDB" id="A0A1H3M7J4"/>